<evidence type="ECO:0000313" key="1">
    <source>
        <dbReference type="EMBL" id="KAK7089447.1"/>
    </source>
</evidence>
<organism evidence="1 2">
    <name type="scientific">Littorina saxatilis</name>
    <dbReference type="NCBI Taxonomy" id="31220"/>
    <lineage>
        <taxon>Eukaryota</taxon>
        <taxon>Metazoa</taxon>
        <taxon>Spiralia</taxon>
        <taxon>Lophotrochozoa</taxon>
        <taxon>Mollusca</taxon>
        <taxon>Gastropoda</taxon>
        <taxon>Caenogastropoda</taxon>
        <taxon>Littorinimorpha</taxon>
        <taxon>Littorinoidea</taxon>
        <taxon>Littorinidae</taxon>
        <taxon>Littorina</taxon>
    </lineage>
</organism>
<dbReference type="AlphaFoldDB" id="A0AAN9FZG7"/>
<dbReference type="Proteomes" id="UP001374579">
    <property type="component" value="Unassembled WGS sequence"/>
</dbReference>
<proteinExistence type="predicted"/>
<dbReference type="EMBL" id="JBAMIC010001597">
    <property type="protein sequence ID" value="KAK7089447.1"/>
    <property type="molecule type" value="Genomic_DNA"/>
</dbReference>
<keyword evidence="2" id="KW-1185">Reference proteome</keyword>
<sequence length="122" mass="14329">MVASWTRRRPPMRKVECSNPGRAWWVKLMVDILRLSKVNLCADLLVPYPLVCTRKHKTKCARKISCKPCLGFVGYRNMNISSLHPPKSASWLPKRLGEKHECTWEFQPMNAEEEQDRQQNYK</sequence>
<protein>
    <submittedName>
        <fullName evidence="1">Uncharacterized protein</fullName>
    </submittedName>
</protein>
<gene>
    <name evidence="1" type="ORF">V1264_024684</name>
</gene>
<evidence type="ECO:0000313" key="2">
    <source>
        <dbReference type="Proteomes" id="UP001374579"/>
    </source>
</evidence>
<name>A0AAN9FZG7_9CAEN</name>
<reference evidence="1 2" key="1">
    <citation type="submission" date="2024-02" db="EMBL/GenBank/DDBJ databases">
        <title>Chromosome-scale genome assembly of the rough periwinkle Littorina saxatilis.</title>
        <authorList>
            <person name="De Jode A."/>
            <person name="Faria R."/>
            <person name="Formenti G."/>
            <person name="Sims Y."/>
            <person name="Smith T.P."/>
            <person name="Tracey A."/>
            <person name="Wood J.M.D."/>
            <person name="Zagrodzka Z.B."/>
            <person name="Johannesson K."/>
            <person name="Butlin R.K."/>
            <person name="Leder E.H."/>
        </authorList>
    </citation>
    <scope>NUCLEOTIDE SEQUENCE [LARGE SCALE GENOMIC DNA]</scope>
    <source>
        <strain evidence="1">Snail1</strain>
        <tissue evidence="1">Muscle</tissue>
    </source>
</reference>
<comment type="caution">
    <text evidence="1">The sequence shown here is derived from an EMBL/GenBank/DDBJ whole genome shotgun (WGS) entry which is preliminary data.</text>
</comment>
<accession>A0AAN9FZG7</accession>